<evidence type="ECO:0000313" key="3">
    <source>
        <dbReference type="Proteomes" id="UP000824205"/>
    </source>
</evidence>
<dbReference type="EMBL" id="DXGE01000026">
    <property type="protein sequence ID" value="HIW86081.1"/>
    <property type="molecule type" value="Genomic_DNA"/>
</dbReference>
<accession>A0A9D1RGC6</accession>
<dbReference type="Proteomes" id="UP000824205">
    <property type="component" value="Unassembled WGS sequence"/>
</dbReference>
<feature type="transmembrane region" description="Helical" evidence="1">
    <location>
        <begin position="38"/>
        <end position="59"/>
    </location>
</feature>
<dbReference type="Pfam" id="PF04070">
    <property type="entry name" value="DUF378"/>
    <property type="match status" value="1"/>
</dbReference>
<evidence type="ECO:0000313" key="2">
    <source>
        <dbReference type="EMBL" id="HIW86081.1"/>
    </source>
</evidence>
<keyword evidence="1" id="KW-1133">Transmembrane helix</keyword>
<feature type="transmembrane region" description="Helical" evidence="1">
    <location>
        <begin position="7"/>
        <end position="32"/>
    </location>
</feature>
<dbReference type="AlphaFoldDB" id="A0A9D1RGC6"/>
<keyword evidence="1" id="KW-0812">Transmembrane</keyword>
<keyword evidence="1" id="KW-0472">Membrane</keyword>
<comment type="caution">
    <text evidence="2">The sequence shown here is derived from an EMBL/GenBank/DDBJ whole genome shotgun (WGS) entry which is preliminary data.</text>
</comment>
<dbReference type="PANTHER" id="PTHR37304:SF1">
    <property type="entry name" value="MEMBRANE PROTEIN"/>
    <property type="match status" value="1"/>
</dbReference>
<evidence type="ECO:0000256" key="1">
    <source>
        <dbReference type="SAM" id="Phobius"/>
    </source>
</evidence>
<dbReference type="InterPro" id="IPR007211">
    <property type="entry name" value="DUF378"/>
</dbReference>
<gene>
    <name evidence="2" type="ORF">IAA48_06245</name>
</gene>
<proteinExistence type="predicted"/>
<reference evidence="2" key="2">
    <citation type="submission" date="2021-04" db="EMBL/GenBank/DDBJ databases">
        <authorList>
            <person name="Gilroy R."/>
        </authorList>
    </citation>
    <scope>NUCLEOTIDE SEQUENCE</scope>
    <source>
        <strain evidence="2">421</strain>
    </source>
</reference>
<organism evidence="2 3">
    <name type="scientific">Candidatus Eubacterium faecipullorum</name>
    <dbReference type="NCBI Taxonomy" id="2838571"/>
    <lineage>
        <taxon>Bacteria</taxon>
        <taxon>Bacillati</taxon>
        <taxon>Bacillota</taxon>
        <taxon>Clostridia</taxon>
        <taxon>Eubacteriales</taxon>
        <taxon>Eubacteriaceae</taxon>
        <taxon>Eubacterium</taxon>
    </lineage>
</organism>
<protein>
    <submittedName>
        <fullName evidence="2">DUF378 domain-containing protein</fullName>
    </submittedName>
</protein>
<name>A0A9D1RGC6_9FIRM</name>
<reference evidence="2" key="1">
    <citation type="journal article" date="2021" name="PeerJ">
        <title>Extensive microbial diversity within the chicken gut microbiome revealed by metagenomics and culture.</title>
        <authorList>
            <person name="Gilroy R."/>
            <person name="Ravi A."/>
            <person name="Getino M."/>
            <person name="Pursley I."/>
            <person name="Horton D.L."/>
            <person name="Alikhan N.F."/>
            <person name="Baker D."/>
            <person name="Gharbi K."/>
            <person name="Hall N."/>
            <person name="Watson M."/>
            <person name="Adriaenssens E.M."/>
            <person name="Foster-Nyarko E."/>
            <person name="Jarju S."/>
            <person name="Secka A."/>
            <person name="Antonio M."/>
            <person name="Oren A."/>
            <person name="Chaudhuri R.R."/>
            <person name="La Ragione R."/>
            <person name="Hildebrand F."/>
            <person name="Pallen M.J."/>
        </authorList>
    </citation>
    <scope>NUCLEOTIDE SEQUENCE</scope>
    <source>
        <strain evidence="2">421</strain>
    </source>
</reference>
<dbReference type="PANTHER" id="PTHR37304">
    <property type="entry name" value="MEMBRANE PROTEIN-RELATED"/>
    <property type="match status" value="1"/>
</dbReference>
<sequence>MINRIALILNIIGGLNWGLIGLFKFDLVAWICGGQDSVIARIIYCLVGLAAIWCISLLFRRSVVEE</sequence>